<evidence type="ECO:0000313" key="3">
    <source>
        <dbReference type="Proteomes" id="UP000268823"/>
    </source>
</evidence>
<evidence type="ECO:0000313" key="2">
    <source>
        <dbReference type="EMBL" id="RMY90271.1"/>
    </source>
</evidence>
<gene>
    <name evidence="2" type="ORF">D0861_03770</name>
</gene>
<name>A0A3M7FPI4_HORWE</name>
<dbReference type="VEuPathDB" id="FungiDB:BTJ68_11930"/>
<dbReference type="AlphaFoldDB" id="A0A3M7FPI4"/>
<sequence>MSTTTTSQHPSLHLKGDSKAAVCSDANDDIDAQAKASIPRPLALTDQRRWQLEQMAGAFRIFAKLGFADGGSGHISLQDPVEPSTFWINPYAVHFGMLTVSDMVRVNEDGERIDGANKAVNKAGFIIHAAIHRARPDIHAACHLHSPYGRAWSNFGRKIDMLNQDSCMFYNDLAVYSSFGGVVFAPEEGSRIAAALGSQNKNIILKNHGLLTCGGTVAEAAAFFIALERACQTQLLTEAAIAPGSVGAGNGLEKSSIGDEEASYTQHGTGNPEVMCKQFEPEYRLIIKETGSDFLT</sequence>
<protein>
    <recommendedName>
        <fullName evidence="1">Class II aldolase/adducin N-terminal domain-containing protein</fullName>
    </recommendedName>
</protein>
<accession>A0A3M7FPI4</accession>
<dbReference type="SMART" id="SM01007">
    <property type="entry name" value="Aldolase_II"/>
    <property type="match status" value="1"/>
</dbReference>
<dbReference type="Pfam" id="PF00596">
    <property type="entry name" value="Aldolase_II"/>
    <property type="match status" value="1"/>
</dbReference>
<dbReference type="PANTHER" id="PTHR10672">
    <property type="entry name" value="ADDUCIN"/>
    <property type="match status" value="1"/>
</dbReference>
<proteinExistence type="predicted"/>
<dbReference type="OrthoDB" id="3238794at2759"/>
<dbReference type="Proteomes" id="UP000268823">
    <property type="component" value="Unassembled WGS sequence"/>
</dbReference>
<organism evidence="2 3">
    <name type="scientific">Hortaea werneckii</name>
    <name type="common">Black yeast</name>
    <name type="synonym">Cladosporium werneckii</name>
    <dbReference type="NCBI Taxonomy" id="91943"/>
    <lineage>
        <taxon>Eukaryota</taxon>
        <taxon>Fungi</taxon>
        <taxon>Dikarya</taxon>
        <taxon>Ascomycota</taxon>
        <taxon>Pezizomycotina</taxon>
        <taxon>Dothideomycetes</taxon>
        <taxon>Dothideomycetidae</taxon>
        <taxon>Mycosphaerellales</taxon>
        <taxon>Teratosphaeriaceae</taxon>
        <taxon>Hortaea</taxon>
    </lineage>
</organism>
<dbReference type="GO" id="GO:0005856">
    <property type="term" value="C:cytoskeleton"/>
    <property type="evidence" value="ECO:0007669"/>
    <property type="project" value="TreeGrafter"/>
</dbReference>
<dbReference type="InterPro" id="IPR051017">
    <property type="entry name" value="Aldolase-II_Adducin_sf"/>
</dbReference>
<dbReference type="InterPro" id="IPR001303">
    <property type="entry name" value="Aldolase_II/adducin_N"/>
</dbReference>
<comment type="caution">
    <text evidence="2">The sequence shown here is derived from an EMBL/GenBank/DDBJ whole genome shotgun (WGS) entry which is preliminary data.</text>
</comment>
<dbReference type="InterPro" id="IPR036409">
    <property type="entry name" value="Aldolase_II/adducin_N_sf"/>
</dbReference>
<dbReference type="Gene3D" id="3.40.225.10">
    <property type="entry name" value="Class II aldolase/adducin N-terminal domain"/>
    <property type="match status" value="1"/>
</dbReference>
<dbReference type="FunFam" id="3.40.225.10:FF:000009">
    <property type="entry name" value="Class II aldolase/adducin N-terminal"/>
    <property type="match status" value="1"/>
</dbReference>
<dbReference type="PANTHER" id="PTHR10672:SF25">
    <property type="entry name" value="MEIOTICALLY UP-REGULATED GENE 14 PROTEIN"/>
    <property type="match status" value="1"/>
</dbReference>
<feature type="domain" description="Class II aldolase/adducin N-terminal" evidence="1">
    <location>
        <begin position="53"/>
        <end position="235"/>
    </location>
</feature>
<reference evidence="2 3" key="1">
    <citation type="journal article" date="2018" name="BMC Genomics">
        <title>Genomic evidence for intraspecific hybridization in a clonal and extremely halotolerant yeast.</title>
        <authorList>
            <person name="Gostincar C."/>
            <person name="Stajich J.E."/>
            <person name="Zupancic J."/>
            <person name="Zalar P."/>
            <person name="Gunde-Cimerman N."/>
        </authorList>
    </citation>
    <scope>NUCLEOTIDE SEQUENCE [LARGE SCALE GENOMIC DNA]</scope>
    <source>
        <strain evidence="2 3">EXF-2788</strain>
    </source>
</reference>
<dbReference type="EMBL" id="QWIR01000054">
    <property type="protein sequence ID" value="RMY90271.1"/>
    <property type="molecule type" value="Genomic_DNA"/>
</dbReference>
<dbReference type="NCBIfam" id="NF004855">
    <property type="entry name" value="PRK06208.1"/>
    <property type="match status" value="1"/>
</dbReference>
<dbReference type="SUPFAM" id="SSF53639">
    <property type="entry name" value="AraD/HMP-PK domain-like"/>
    <property type="match status" value="1"/>
</dbReference>
<evidence type="ECO:0000259" key="1">
    <source>
        <dbReference type="SMART" id="SM01007"/>
    </source>
</evidence>
<dbReference type="GO" id="GO:0051015">
    <property type="term" value="F:actin filament binding"/>
    <property type="evidence" value="ECO:0007669"/>
    <property type="project" value="TreeGrafter"/>
</dbReference>